<keyword evidence="2" id="KW-0436">Ligase</keyword>
<dbReference type="InterPro" id="IPR012795">
    <property type="entry name" value="tRNA_Ile_lys_synt_N"/>
</dbReference>
<comment type="catalytic activity">
    <reaction evidence="6">
        <text>cytidine(34) in tRNA(Ile2) + L-lysine + ATP = lysidine(34) in tRNA(Ile2) + AMP + diphosphate + H(+)</text>
        <dbReference type="Rhea" id="RHEA:43744"/>
        <dbReference type="Rhea" id="RHEA-COMP:10625"/>
        <dbReference type="Rhea" id="RHEA-COMP:10670"/>
        <dbReference type="ChEBI" id="CHEBI:15378"/>
        <dbReference type="ChEBI" id="CHEBI:30616"/>
        <dbReference type="ChEBI" id="CHEBI:32551"/>
        <dbReference type="ChEBI" id="CHEBI:33019"/>
        <dbReference type="ChEBI" id="CHEBI:82748"/>
        <dbReference type="ChEBI" id="CHEBI:83665"/>
        <dbReference type="ChEBI" id="CHEBI:456215"/>
        <dbReference type="EC" id="6.3.4.19"/>
    </reaction>
</comment>
<dbReference type="EMBL" id="CAJNIZ010045629">
    <property type="protein sequence ID" value="CAE7725355.1"/>
    <property type="molecule type" value="Genomic_DNA"/>
</dbReference>
<evidence type="ECO:0000313" key="9">
    <source>
        <dbReference type="Proteomes" id="UP000649617"/>
    </source>
</evidence>
<evidence type="ECO:0000256" key="1">
    <source>
        <dbReference type="ARBA" id="ARBA00013267"/>
    </source>
</evidence>
<dbReference type="GO" id="GO:0008033">
    <property type="term" value="P:tRNA processing"/>
    <property type="evidence" value="ECO:0007669"/>
    <property type="project" value="UniProtKB-KW"/>
</dbReference>
<organism evidence="8 9">
    <name type="scientific">Symbiodinium pilosum</name>
    <name type="common">Dinoflagellate</name>
    <dbReference type="NCBI Taxonomy" id="2952"/>
    <lineage>
        <taxon>Eukaryota</taxon>
        <taxon>Sar</taxon>
        <taxon>Alveolata</taxon>
        <taxon>Dinophyceae</taxon>
        <taxon>Suessiales</taxon>
        <taxon>Symbiodiniaceae</taxon>
        <taxon>Symbiodinium</taxon>
    </lineage>
</organism>
<dbReference type="GO" id="GO:0005524">
    <property type="term" value="F:ATP binding"/>
    <property type="evidence" value="ECO:0007669"/>
    <property type="project" value="UniProtKB-KW"/>
</dbReference>
<dbReference type="PANTHER" id="PTHR43033:SF3">
    <property type="entry name" value="TRNA(ILE)-LYSIDINE SYNTHETASE"/>
    <property type="match status" value="1"/>
</dbReference>
<dbReference type="EC" id="6.3.4.19" evidence="1"/>
<dbReference type="AlphaFoldDB" id="A0A812X9V4"/>
<proteinExistence type="predicted"/>
<sequence>MVLSHCLVALRPELHLKLSAVHIDYNTHPNSSLEASFVETWAQQVDLPLSIIRLADATAKPQSRAIFEDFSRKVRYEAYHEAVRKSDALAVLTGHHEDDAVENVLSNLMMGRSLFHLPALGPEACLEGVTVWRPFFNLPKKVLYSFARKHRIPHLRNNDAPASRRSLLRREVLPAMSGTSGQRTLRNIARVGRSAKDWKQIIDQQILGPFWNSVRFFPHGAIVPFREYASWPLAFWEEALVGIFHTMGCSMLTKRSVDQLMRALHSKKSAWLPIHKQLCIFLDYSLHQIVILDSKLFPAHQAEMGCWKVSLQSMIGMPEDDRGNRTDSLSGLLSGSLPVELLTFPGCSTVQGYVDLPSTLKTRLPAPEAIVASLGLEVRSVQMVHLTAELDPLKQSFVRSSEMNGYQ</sequence>
<keyword evidence="9" id="KW-1185">Reference proteome</keyword>
<dbReference type="Proteomes" id="UP000649617">
    <property type="component" value="Unassembled WGS sequence"/>
</dbReference>
<evidence type="ECO:0000313" key="8">
    <source>
        <dbReference type="EMBL" id="CAE7725355.1"/>
    </source>
</evidence>
<keyword evidence="3" id="KW-0819">tRNA processing</keyword>
<dbReference type="GO" id="GO:0032267">
    <property type="term" value="F:tRNA(Ile)-lysidine synthase activity"/>
    <property type="evidence" value="ECO:0007669"/>
    <property type="project" value="UniProtKB-EC"/>
</dbReference>
<dbReference type="Pfam" id="PF01171">
    <property type="entry name" value="ATP_bind_3"/>
    <property type="match status" value="1"/>
</dbReference>
<dbReference type="InterPro" id="IPR014729">
    <property type="entry name" value="Rossmann-like_a/b/a_fold"/>
</dbReference>
<feature type="non-terminal residue" evidence="8">
    <location>
        <position position="407"/>
    </location>
</feature>
<accession>A0A812X9V4</accession>
<evidence type="ECO:0000256" key="2">
    <source>
        <dbReference type="ARBA" id="ARBA00022598"/>
    </source>
</evidence>
<comment type="caution">
    <text evidence="8">The sequence shown here is derived from an EMBL/GenBank/DDBJ whole genome shotgun (WGS) entry which is preliminary data.</text>
</comment>
<dbReference type="Gene3D" id="3.40.50.620">
    <property type="entry name" value="HUPs"/>
    <property type="match status" value="1"/>
</dbReference>
<evidence type="ECO:0000256" key="4">
    <source>
        <dbReference type="ARBA" id="ARBA00022741"/>
    </source>
</evidence>
<reference evidence="8" key="1">
    <citation type="submission" date="2021-02" db="EMBL/GenBank/DDBJ databases">
        <authorList>
            <person name="Dougan E. K."/>
            <person name="Rhodes N."/>
            <person name="Thang M."/>
            <person name="Chan C."/>
        </authorList>
    </citation>
    <scope>NUCLEOTIDE SEQUENCE</scope>
</reference>
<keyword evidence="4" id="KW-0547">Nucleotide-binding</keyword>
<evidence type="ECO:0000256" key="3">
    <source>
        <dbReference type="ARBA" id="ARBA00022694"/>
    </source>
</evidence>
<feature type="domain" description="tRNA(Ile)-lysidine/2-thiocytidine synthase N-terminal" evidence="7">
    <location>
        <begin position="1"/>
        <end position="169"/>
    </location>
</feature>
<dbReference type="CDD" id="cd01992">
    <property type="entry name" value="TilS_N"/>
    <property type="match status" value="1"/>
</dbReference>
<dbReference type="InterPro" id="IPR012094">
    <property type="entry name" value="tRNA_Ile_lys_synt"/>
</dbReference>
<dbReference type="PANTHER" id="PTHR43033">
    <property type="entry name" value="TRNA(ILE)-LYSIDINE SYNTHASE-RELATED"/>
    <property type="match status" value="1"/>
</dbReference>
<evidence type="ECO:0000256" key="6">
    <source>
        <dbReference type="ARBA" id="ARBA00048539"/>
    </source>
</evidence>
<dbReference type="OrthoDB" id="434144at2759"/>
<evidence type="ECO:0000256" key="5">
    <source>
        <dbReference type="ARBA" id="ARBA00022840"/>
    </source>
</evidence>
<evidence type="ECO:0000259" key="7">
    <source>
        <dbReference type="Pfam" id="PF01171"/>
    </source>
</evidence>
<name>A0A812X9V4_SYMPI</name>
<dbReference type="InterPro" id="IPR011063">
    <property type="entry name" value="TilS/TtcA_N"/>
</dbReference>
<protein>
    <recommendedName>
        <fullName evidence="1">tRNA(Ile)-lysidine synthetase</fullName>
        <ecNumber evidence="1">6.3.4.19</ecNumber>
    </recommendedName>
</protein>
<dbReference type="SUPFAM" id="SSF52402">
    <property type="entry name" value="Adenine nucleotide alpha hydrolases-like"/>
    <property type="match status" value="1"/>
</dbReference>
<dbReference type="NCBIfam" id="TIGR02432">
    <property type="entry name" value="lysidine_TilS_N"/>
    <property type="match status" value="1"/>
</dbReference>
<gene>
    <name evidence="8" type="primary">tilS</name>
    <name evidence="8" type="ORF">SPIL2461_LOCUS20737</name>
</gene>
<keyword evidence="5" id="KW-0067">ATP-binding</keyword>